<dbReference type="GO" id="GO:1901235">
    <property type="term" value="F:(R)-carnitine transmembrane transporter activity"/>
    <property type="evidence" value="ECO:0007669"/>
    <property type="project" value="TreeGrafter"/>
</dbReference>
<dbReference type="PANTHER" id="PTHR11616:SF286">
    <property type="entry name" value="SODIUM- AND CHLORIDE-DEPENDENT NEUTRAL AND BASIC AMINO ACID TRANSPORTER B(0+)"/>
    <property type="match status" value="1"/>
</dbReference>
<dbReference type="GO" id="GO:0089718">
    <property type="term" value="P:amino acid import across plasma membrane"/>
    <property type="evidence" value="ECO:0007669"/>
    <property type="project" value="TreeGrafter"/>
</dbReference>
<dbReference type="GO" id="GO:0005886">
    <property type="term" value="C:plasma membrane"/>
    <property type="evidence" value="ECO:0007669"/>
    <property type="project" value="TreeGrafter"/>
</dbReference>
<evidence type="ECO:0000256" key="2">
    <source>
        <dbReference type="ARBA" id="ARBA00022448"/>
    </source>
</evidence>
<dbReference type="STRING" id="75743.A0A401NQ23"/>
<keyword evidence="5 6" id="KW-0472">Membrane</keyword>
<keyword evidence="3 6" id="KW-0812">Transmembrane</keyword>
<feature type="transmembrane region" description="Helical" evidence="6">
    <location>
        <begin position="73"/>
        <end position="96"/>
    </location>
</feature>
<sequence length="137" mass="15845">MELKSVCSACYSEEEVRSEELSIANLAHLDKAKGSEIIDYSKVPGKLQGLQGLNKFIKDIEMMIGRKHWLFWMWWRVCWLIVTPGFLTTILIWSIIITDPPTYGNIEYPTWQHFTLFGFADSVIIRDYIDEKGAPLS</sequence>
<evidence type="ECO:0000313" key="7">
    <source>
        <dbReference type="EMBL" id="GCB62983.1"/>
    </source>
</evidence>
<evidence type="ECO:0000256" key="3">
    <source>
        <dbReference type="ARBA" id="ARBA00022692"/>
    </source>
</evidence>
<dbReference type="AlphaFoldDB" id="A0A401NQ23"/>
<evidence type="ECO:0000256" key="6">
    <source>
        <dbReference type="SAM" id="Phobius"/>
    </source>
</evidence>
<gene>
    <name evidence="7" type="ORF">scyTo_0004335</name>
</gene>
<dbReference type="GO" id="GO:0022858">
    <property type="term" value="F:alanine transmembrane transporter activity"/>
    <property type="evidence" value="ECO:0007669"/>
    <property type="project" value="TreeGrafter"/>
</dbReference>
<dbReference type="GO" id="GO:0015374">
    <property type="term" value="F:neutral, basic amino acid:sodium:chloride symporter activity"/>
    <property type="evidence" value="ECO:0007669"/>
    <property type="project" value="TreeGrafter"/>
</dbReference>
<accession>A0A401NQ23</accession>
<dbReference type="GO" id="GO:0015657">
    <property type="term" value="F:branched-chain amino acid:sodium symporter activity"/>
    <property type="evidence" value="ECO:0007669"/>
    <property type="project" value="TreeGrafter"/>
</dbReference>
<dbReference type="SUPFAM" id="SSF161070">
    <property type="entry name" value="SNF-like"/>
    <property type="match status" value="1"/>
</dbReference>
<keyword evidence="2" id="KW-0813">Transport</keyword>
<evidence type="ECO:0000256" key="1">
    <source>
        <dbReference type="ARBA" id="ARBA00004141"/>
    </source>
</evidence>
<comment type="subcellular location">
    <subcellularLocation>
        <location evidence="1">Membrane</location>
        <topology evidence="1">Multi-pass membrane protein</topology>
    </subcellularLocation>
</comment>
<protein>
    <submittedName>
        <fullName evidence="7">Uncharacterized protein</fullName>
    </submittedName>
</protein>
<dbReference type="Pfam" id="PF00209">
    <property type="entry name" value="SNF"/>
    <property type="match status" value="1"/>
</dbReference>
<dbReference type="InterPro" id="IPR000175">
    <property type="entry name" value="Na/ntran_symport"/>
</dbReference>
<dbReference type="PANTHER" id="PTHR11616">
    <property type="entry name" value="SODIUM/CHLORIDE DEPENDENT TRANSPORTER"/>
    <property type="match status" value="1"/>
</dbReference>
<dbReference type="PROSITE" id="PS50267">
    <property type="entry name" value="NA_NEUROTRAN_SYMP_3"/>
    <property type="match status" value="1"/>
</dbReference>
<keyword evidence="4 6" id="KW-1133">Transmembrane helix</keyword>
<proteinExistence type="predicted"/>
<evidence type="ECO:0000256" key="5">
    <source>
        <dbReference type="ARBA" id="ARBA00023136"/>
    </source>
</evidence>
<comment type="caution">
    <text evidence="7">The sequence shown here is derived from an EMBL/GenBank/DDBJ whole genome shotgun (WGS) entry which is preliminary data.</text>
</comment>
<dbReference type="EMBL" id="BFAA01001281">
    <property type="protein sequence ID" value="GCB62983.1"/>
    <property type="molecule type" value="Genomic_DNA"/>
</dbReference>
<reference evidence="7 8" key="1">
    <citation type="journal article" date="2018" name="Nat. Ecol. Evol.">
        <title>Shark genomes provide insights into elasmobranch evolution and the origin of vertebrates.</title>
        <authorList>
            <person name="Hara Y"/>
            <person name="Yamaguchi K"/>
            <person name="Onimaru K"/>
            <person name="Kadota M"/>
            <person name="Koyanagi M"/>
            <person name="Keeley SD"/>
            <person name="Tatsumi K"/>
            <person name="Tanaka K"/>
            <person name="Motone F"/>
            <person name="Kageyama Y"/>
            <person name="Nozu R"/>
            <person name="Adachi N"/>
            <person name="Nishimura O"/>
            <person name="Nakagawa R"/>
            <person name="Tanegashima C"/>
            <person name="Kiyatake I"/>
            <person name="Matsumoto R"/>
            <person name="Murakumo K"/>
            <person name="Nishida K"/>
            <person name="Terakita A"/>
            <person name="Kuratani S"/>
            <person name="Sato K"/>
            <person name="Hyodo S Kuraku.S."/>
        </authorList>
    </citation>
    <scope>NUCLEOTIDE SEQUENCE [LARGE SCALE GENOMIC DNA]</scope>
</reference>
<organism evidence="7 8">
    <name type="scientific">Scyliorhinus torazame</name>
    <name type="common">Cloudy catshark</name>
    <name type="synonym">Catulus torazame</name>
    <dbReference type="NCBI Taxonomy" id="75743"/>
    <lineage>
        <taxon>Eukaryota</taxon>
        <taxon>Metazoa</taxon>
        <taxon>Chordata</taxon>
        <taxon>Craniata</taxon>
        <taxon>Vertebrata</taxon>
        <taxon>Chondrichthyes</taxon>
        <taxon>Elasmobranchii</taxon>
        <taxon>Galeomorphii</taxon>
        <taxon>Galeoidea</taxon>
        <taxon>Carcharhiniformes</taxon>
        <taxon>Scyliorhinidae</taxon>
        <taxon>Scyliorhinus</taxon>
    </lineage>
</organism>
<evidence type="ECO:0000256" key="4">
    <source>
        <dbReference type="ARBA" id="ARBA00022989"/>
    </source>
</evidence>
<evidence type="ECO:0000313" key="8">
    <source>
        <dbReference type="Proteomes" id="UP000288216"/>
    </source>
</evidence>
<dbReference type="Proteomes" id="UP000288216">
    <property type="component" value="Unassembled WGS sequence"/>
</dbReference>
<keyword evidence="8" id="KW-1185">Reference proteome</keyword>
<dbReference type="InterPro" id="IPR037272">
    <property type="entry name" value="SNS_sf"/>
</dbReference>
<name>A0A401NQ23_SCYTO</name>
<dbReference type="GO" id="GO:0001761">
    <property type="term" value="F:beta-alanine transmembrane transporter activity"/>
    <property type="evidence" value="ECO:0007669"/>
    <property type="project" value="TreeGrafter"/>
</dbReference>